<keyword evidence="1" id="KW-0677">Repeat</keyword>
<evidence type="ECO:0000259" key="5">
    <source>
        <dbReference type="PROSITE" id="PS50090"/>
    </source>
</evidence>
<dbReference type="PROSITE" id="PS50090">
    <property type="entry name" value="MYB_LIKE"/>
    <property type="match status" value="1"/>
</dbReference>
<evidence type="ECO:0000313" key="8">
    <source>
        <dbReference type="Proteomes" id="UP000006038"/>
    </source>
</evidence>
<dbReference type="EnsemblPlants" id="OB01G15830.1">
    <property type="protein sequence ID" value="OB01G15830.1"/>
    <property type="gene ID" value="OB01G15830"/>
</dbReference>
<evidence type="ECO:0000313" key="7">
    <source>
        <dbReference type="EnsemblPlants" id="OB01G15830.1"/>
    </source>
</evidence>
<dbReference type="Gramene" id="OB01G15830.1">
    <property type="protein sequence ID" value="OB01G15830.1"/>
    <property type="gene ID" value="OB01G15830"/>
</dbReference>
<reference evidence="7" key="1">
    <citation type="journal article" date="2013" name="Nat. Commun.">
        <title>Whole-genome sequencing of Oryza brachyantha reveals mechanisms underlying Oryza genome evolution.</title>
        <authorList>
            <person name="Chen J."/>
            <person name="Huang Q."/>
            <person name="Gao D."/>
            <person name="Wang J."/>
            <person name="Lang Y."/>
            <person name="Liu T."/>
            <person name="Li B."/>
            <person name="Bai Z."/>
            <person name="Luis Goicoechea J."/>
            <person name="Liang C."/>
            <person name="Chen C."/>
            <person name="Zhang W."/>
            <person name="Sun S."/>
            <person name="Liao Y."/>
            <person name="Zhang X."/>
            <person name="Yang L."/>
            <person name="Song C."/>
            <person name="Wang M."/>
            <person name="Shi J."/>
            <person name="Liu G."/>
            <person name="Liu J."/>
            <person name="Zhou H."/>
            <person name="Zhou W."/>
            <person name="Yu Q."/>
            <person name="An N."/>
            <person name="Chen Y."/>
            <person name="Cai Q."/>
            <person name="Wang B."/>
            <person name="Liu B."/>
            <person name="Min J."/>
            <person name="Huang Y."/>
            <person name="Wu H."/>
            <person name="Li Z."/>
            <person name="Zhang Y."/>
            <person name="Yin Y."/>
            <person name="Song W."/>
            <person name="Jiang J."/>
            <person name="Jackson S.A."/>
            <person name="Wing R.A."/>
            <person name="Wang J."/>
            <person name="Chen M."/>
        </authorList>
    </citation>
    <scope>NUCLEOTIDE SEQUENCE [LARGE SCALE GENOMIC DNA]</scope>
    <source>
        <strain evidence="7">cv. IRGC 101232</strain>
    </source>
</reference>
<dbReference type="InterPro" id="IPR001005">
    <property type="entry name" value="SANT/Myb"/>
</dbReference>
<name>J3KX77_ORYBR</name>
<reference evidence="7" key="2">
    <citation type="submission" date="2013-04" db="UniProtKB">
        <authorList>
            <consortium name="EnsemblPlants"/>
        </authorList>
    </citation>
    <scope>IDENTIFICATION</scope>
</reference>
<keyword evidence="4" id="KW-0804">Transcription</keyword>
<dbReference type="Proteomes" id="UP000006038">
    <property type="component" value="Chromosome 1"/>
</dbReference>
<dbReference type="PANTHER" id="PTHR48000:SF5">
    <property type="entry name" value="OS01G0191900 PROTEIN"/>
    <property type="match status" value="1"/>
</dbReference>
<dbReference type="InterPro" id="IPR009057">
    <property type="entry name" value="Homeodomain-like_sf"/>
</dbReference>
<dbReference type="HOGENOM" id="CLU_2281754_0_0_1"/>
<keyword evidence="3" id="KW-0238">DNA-binding</keyword>
<dbReference type="PANTHER" id="PTHR48000">
    <property type="entry name" value="OS09G0431300 PROTEIN"/>
    <property type="match status" value="1"/>
</dbReference>
<feature type="domain" description="HTH myb-type" evidence="6">
    <location>
        <begin position="9"/>
        <end position="35"/>
    </location>
</feature>
<evidence type="ECO:0000259" key="6">
    <source>
        <dbReference type="PROSITE" id="PS51294"/>
    </source>
</evidence>
<keyword evidence="8" id="KW-1185">Reference proteome</keyword>
<feature type="domain" description="Myb-like" evidence="5">
    <location>
        <begin position="9"/>
        <end position="38"/>
    </location>
</feature>
<dbReference type="eggNOG" id="KOG0048">
    <property type="taxonomic scope" value="Eukaryota"/>
</dbReference>
<dbReference type="PROSITE" id="PS51294">
    <property type="entry name" value="HTH_MYB"/>
    <property type="match status" value="1"/>
</dbReference>
<dbReference type="GO" id="GO:0003677">
    <property type="term" value="F:DNA binding"/>
    <property type="evidence" value="ECO:0007669"/>
    <property type="project" value="UniProtKB-KW"/>
</dbReference>
<accession>J3KX77</accession>
<dbReference type="Gene3D" id="1.10.10.60">
    <property type="entry name" value="Homeodomain-like"/>
    <property type="match status" value="1"/>
</dbReference>
<dbReference type="SUPFAM" id="SSF46689">
    <property type="entry name" value="Homeodomain-like"/>
    <property type="match status" value="1"/>
</dbReference>
<protein>
    <submittedName>
        <fullName evidence="7">Uncharacterized protein</fullName>
    </submittedName>
</protein>
<dbReference type="InterPro" id="IPR017930">
    <property type="entry name" value="Myb_dom"/>
</dbReference>
<proteinExistence type="predicted"/>
<evidence type="ECO:0000256" key="3">
    <source>
        <dbReference type="ARBA" id="ARBA00023125"/>
    </source>
</evidence>
<sequence length="102" mass="10753">MGRTPCCDREAVKRGPWSPEEDAALRDYIQRHGTGGNWISLPAKAASNWSADTGVVVGGGGAGLFPDFCMSSDLTAGAATAEDDHFLGGYYYPLDPSLSLVE</sequence>
<dbReference type="STRING" id="4533.J3KX77"/>
<dbReference type="Pfam" id="PF00249">
    <property type="entry name" value="Myb_DNA-binding"/>
    <property type="match status" value="1"/>
</dbReference>
<dbReference type="AlphaFoldDB" id="J3KX77"/>
<evidence type="ECO:0000256" key="4">
    <source>
        <dbReference type="ARBA" id="ARBA00023163"/>
    </source>
</evidence>
<keyword evidence="2" id="KW-0805">Transcription regulation</keyword>
<evidence type="ECO:0000256" key="2">
    <source>
        <dbReference type="ARBA" id="ARBA00023015"/>
    </source>
</evidence>
<organism evidence="7">
    <name type="scientific">Oryza brachyantha</name>
    <name type="common">malo sina</name>
    <dbReference type="NCBI Taxonomy" id="4533"/>
    <lineage>
        <taxon>Eukaryota</taxon>
        <taxon>Viridiplantae</taxon>
        <taxon>Streptophyta</taxon>
        <taxon>Embryophyta</taxon>
        <taxon>Tracheophyta</taxon>
        <taxon>Spermatophyta</taxon>
        <taxon>Magnoliopsida</taxon>
        <taxon>Liliopsida</taxon>
        <taxon>Poales</taxon>
        <taxon>Poaceae</taxon>
        <taxon>BOP clade</taxon>
        <taxon>Oryzoideae</taxon>
        <taxon>Oryzeae</taxon>
        <taxon>Oryzinae</taxon>
        <taxon>Oryza</taxon>
    </lineage>
</organism>
<evidence type="ECO:0000256" key="1">
    <source>
        <dbReference type="ARBA" id="ARBA00022737"/>
    </source>
</evidence>